<comment type="cofactor">
    <cofactor evidence="9">
        <name>FMN</name>
        <dbReference type="ChEBI" id="CHEBI:58210"/>
    </cofactor>
    <text evidence="9">Binds 1 FMN per subunit.</text>
</comment>
<feature type="binding site" evidence="9">
    <location>
        <begin position="265"/>
        <end position="266"/>
    </location>
    <ligand>
        <name>FMN</name>
        <dbReference type="ChEBI" id="CHEBI:58210"/>
    </ligand>
</feature>
<accession>G0EHL8</accession>
<comment type="caution">
    <text evidence="9">Lacks conserved residue(s) required for the propagation of feature annotation.</text>
</comment>
<keyword evidence="4 9" id="KW-0963">Cytoplasm</keyword>
<dbReference type="GO" id="GO:0044205">
    <property type="term" value="P:'de novo' UMP biosynthetic process"/>
    <property type="evidence" value="ECO:0007669"/>
    <property type="project" value="UniProtKB-UniRule"/>
</dbReference>
<dbReference type="KEGG" id="pfm:Pyrfu_1514"/>
<proteinExistence type="inferred from homology"/>
<dbReference type="HOGENOM" id="CLU_042042_0_1_2"/>
<dbReference type="UniPathway" id="UPA00070"/>
<dbReference type="FunFam" id="3.20.20.70:FF:000027">
    <property type="entry name" value="Dihydropyrimidine dehydrogenase [NADP(+)]"/>
    <property type="match status" value="1"/>
</dbReference>
<dbReference type="eggNOG" id="arCOG00603">
    <property type="taxonomic scope" value="Archaea"/>
</dbReference>
<dbReference type="NCBIfam" id="NF005574">
    <property type="entry name" value="PRK07259.1"/>
    <property type="match status" value="1"/>
</dbReference>
<feature type="binding site" evidence="9">
    <location>
        <position position="127"/>
    </location>
    <ligand>
        <name>FMN</name>
        <dbReference type="ChEBI" id="CHEBI:58210"/>
    </ligand>
</feature>
<evidence type="ECO:0000256" key="8">
    <source>
        <dbReference type="ARBA" id="ARBA00023002"/>
    </source>
</evidence>
<dbReference type="SUPFAM" id="SSF51395">
    <property type="entry name" value="FMN-linked oxidoreductases"/>
    <property type="match status" value="1"/>
</dbReference>
<feature type="binding site" evidence="9">
    <location>
        <begin position="243"/>
        <end position="244"/>
    </location>
    <ligand>
        <name>FMN</name>
        <dbReference type="ChEBI" id="CHEBI:58210"/>
    </ligand>
</feature>
<feature type="binding site" evidence="9">
    <location>
        <position position="217"/>
    </location>
    <ligand>
        <name>FMN</name>
        <dbReference type="ChEBI" id="CHEBI:58210"/>
    </ligand>
</feature>
<comment type="function">
    <text evidence="9">Catalyzes the conversion of dihydroorotate to orotate.</text>
</comment>
<dbReference type="HAMAP" id="MF_00224">
    <property type="entry name" value="DHO_dh_type1"/>
    <property type="match status" value="1"/>
</dbReference>
<dbReference type="InterPro" id="IPR001295">
    <property type="entry name" value="Dihydroorotate_DH_CS"/>
</dbReference>
<feature type="binding site" evidence="9">
    <location>
        <position position="47"/>
    </location>
    <ligand>
        <name>substrate</name>
    </ligand>
</feature>
<dbReference type="STRING" id="694429.Pyrfu_1514"/>
<feature type="binding site" evidence="9">
    <location>
        <position position="127"/>
    </location>
    <ligand>
        <name>substrate</name>
    </ligand>
</feature>
<feature type="binding site" evidence="9">
    <location>
        <begin position="47"/>
        <end position="48"/>
    </location>
    <ligand>
        <name>FMN</name>
        <dbReference type="ChEBI" id="CHEBI:58210"/>
    </ligand>
</feature>
<name>G0EHL8_PYRF1</name>
<dbReference type="PANTHER" id="PTHR48109">
    <property type="entry name" value="DIHYDROOROTATE DEHYDROGENASE (QUINONE), MITOCHONDRIAL-RELATED"/>
    <property type="match status" value="1"/>
</dbReference>
<dbReference type="EC" id="1.3.-.-" evidence="9"/>
<feature type="binding site" evidence="9">
    <location>
        <position position="166"/>
    </location>
    <ligand>
        <name>FMN</name>
        <dbReference type="ChEBI" id="CHEBI:58210"/>
    </ligand>
</feature>
<dbReference type="RefSeq" id="WP_014027048.1">
    <property type="nucleotide sequence ID" value="NC_015931.1"/>
</dbReference>
<evidence type="ECO:0000313" key="12">
    <source>
        <dbReference type="Proteomes" id="UP000001037"/>
    </source>
</evidence>
<evidence type="ECO:0000256" key="5">
    <source>
        <dbReference type="ARBA" id="ARBA00022630"/>
    </source>
</evidence>
<evidence type="ECO:0000256" key="7">
    <source>
        <dbReference type="ARBA" id="ARBA00022975"/>
    </source>
</evidence>
<evidence type="ECO:0000256" key="3">
    <source>
        <dbReference type="ARBA" id="ARBA00008008"/>
    </source>
</evidence>
<gene>
    <name evidence="9" type="primary">pyrD</name>
    <name evidence="11" type="ordered locus">Pyrfu_1514</name>
</gene>
<dbReference type="PANTHER" id="PTHR48109:SF1">
    <property type="entry name" value="DIHYDROOROTATE DEHYDROGENASE (FUMARATE)"/>
    <property type="match status" value="1"/>
</dbReference>
<dbReference type="Gene3D" id="3.20.20.70">
    <property type="entry name" value="Aldolase class I"/>
    <property type="match status" value="1"/>
</dbReference>
<dbReference type="GeneID" id="11138701"/>
<dbReference type="GO" id="GO:0006207">
    <property type="term" value="P:'de novo' pyrimidine nucleobase biosynthetic process"/>
    <property type="evidence" value="ECO:0007669"/>
    <property type="project" value="InterPro"/>
</dbReference>
<feature type="binding site" evidence="9">
    <location>
        <begin position="192"/>
        <end position="193"/>
    </location>
    <ligand>
        <name>substrate</name>
    </ligand>
</feature>
<feature type="domain" description="Dihydroorotate dehydrogenase catalytic" evidence="10">
    <location>
        <begin position="6"/>
        <end position="287"/>
    </location>
</feature>
<evidence type="ECO:0000256" key="4">
    <source>
        <dbReference type="ARBA" id="ARBA00022490"/>
    </source>
</evidence>
<organism evidence="11 12">
    <name type="scientific">Pyrolobus fumarii (strain DSM 11204 / 1A)</name>
    <dbReference type="NCBI Taxonomy" id="694429"/>
    <lineage>
        <taxon>Archaea</taxon>
        <taxon>Thermoproteota</taxon>
        <taxon>Thermoprotei</taxon>
        <taxon>Desulfurococcales</taxon>
        <taxon>Pyrodictiaceae</taxon>
        <taxon>Pyrolobus</taxon>
    </lineage>
</organism>
<evidence type="ECO:0000256" key="1">
    <source>
        <dbReference type="ARBA" id="ARBA00004496"/>
    </source>
</evidence>
<dbReference type="InterPro" id="IPR005720">
    <property type="entry name" value="Dihydroorotate_DH_cat"/>
</dbReference>
<dbReference type="InterPro" id="IPR012135">
    <property type="entry name" value="Dihydroorotate_DH_1_2"/>
</dbReference>
<dbReference type="OrthoDB" id="36608at2157"/>
<keyword evidence="12" id="KW-1185">Reference proteome</keyword>
<dbReference type="PROSITE" id="PS00912">
    <property type="entry name" value="DHODEHASE_2"/>
    <property type="match status" value="1"/>
</dbReference>
<dbReference type="Proteomes" id="UP000001037">
    <property type="component" value="Chromosome"/>
</dbReference>
<keyword evidence="6 9" id="KW-0288">FMN</keyword>
<dbReference type="PROSITE" id="PS00911">
    <property type="entry name" value="DHODEHASE_1"/>
    <property type="match status" value="1"/>
</dbReference>
<dbReference type="GO" id="GO:0005737">
    <property type="term" value="C:cytoplasm"/>
    <property type="evidence" value="ECO:0007669"/>
    <property type="project" value="UniProtKB-SubCell"/>
</dbReference>
<evidence type="ECO:0000256" key="9">
    <source>
        <dbReference type="HAMAP-Rule" id="MF_00224"/>
    </source>
</evidence>
<protein>
    <recommendedName>
        <fullName evidence="9">Dihydroorotate dehydrogenase</fullName>
        <shortName evidence="9">DHOD</shortName>
        <shortName evidence="9">DHODase</shortName>
        <shortName evidence="9">DHOdehase</shortName>
        <ecNumber evidence="9">1.3.-.-</ecNumber>
    </recommendedName>
</protein>
<keyword evidence="8 9" id="KW-0560">Oxidoreductase</keyword>
<keyword evidence="7 9" id="KW-0665">Pyrimidine biosynthesis</keyword>
<dbReference type="GO" id="GO:0004152">
    <property type="term" value="F:dihydroorotate dehydrogenase activity"/>
    <property type="evidence" value="ECO:0007669"/>
    <property type="project" value="UniProtKB-UniRule"/>
</dbReference>
<dbReference type="PIRSF" id="PIRSF000164">
    <property type="entry name" value="DHO_oxidase"/>
    <property type="match status" value="1"/>
</dbReference>
<sequence>MRDSRLAVEVGKLKLEHPVMNASGILAVDSSGVAELVKAGVAAVVTKSFTMEEREGNPTPVIIPVEAGYVNSVGLANPGINGIPEVVRAAKAYGKPVIVSIAAGNPEEAAKLAEVSVEAGADAIEVNLSCPHAEGRGLEVGYDRKLSKMIVESIVAVVGDRPVWVKLGLLDRLPERVLEFVEAGASAVVLINTIRAMVIDVETLRPVLGGIVGGLSGRAIHPVAVRAVYDVYCETGVDIVGVGGVYTWRDAVELIAAGARAVQVGTALFDKGLGVVHEIVTSLREYLERKGFSNISEVVGIACKR</sequence>
<dbReference type="InterPro" id="IPR013785">
    <property type="entry name" value="Aldolase_TIM"/>
</dbReference>
<dbReference type="Pfam" id="PF01180">
    <property type="entry name" value="DHO_dh"/>
    <property type="match status" value="1"/>
</dbReference>
<comment type="similarity">
    <text evidence="3 9">Belongs to the dihydroorotate dehydrogenase family. Type 1 subfamily.</text>
</comment>
<dbReference type="InterPro" id="IPR024920">
    <property type="entry name" value="Dihydroorotate_DH_1"/>
</dbReference>
<reference evidence="11 12" key="1">
    <citation type="journal article" date="2011" name="Stand. Genomic Sci.">
        <title>Complete genome sequence of the hyperthermophilic chemolithoautotroph Pyrolobus fumarii type strain (1A).</title>
        <authorList>
            <person name="Anderson I."/>
            <person name="Goker M."/>
            <person name="Nolan M."/>
            <person name="Lucas S."/>
            <person name="Hammon N."/>
            <person name="Deshpande S."/>
            <person name="Cheng J.F."/>
            <person name="Tapia R."/>
            <person name="Han C."/>
            <person name="Goodwin L."/>
            <person name="Pitluck S."/>
            <person name="Huntemann M."/>
            <person name="Liolios K."/>
            <person name="Ivanova N."/>
            <person name="Pagani I."/>
            <person name="Mavromatis K."/>
            <person name="Ovchinikova G."/>
            <person name="Pati A."/>
            <person name="Chen A."/>
            <person name="Palaniappan K."/>
            <person name="Land M."/>
            <person name="Hauser L."/>
            <person name="Brambilla E.M."/>
            <person name="Huber H."/>
            <person name="Yasawong M."/>
            <person name="Rohde M."/>
            <person name="Spring S."/>
            <person name="Abt B."/>
            <person name="Sikorski J."/>
            <person name="Wirth R."/>
            <person name="Detter J.C."/>
            <person name="Woyke T."/>
            <person name="Bristow J."/>
            <person name="Eisen J.A."/>
            <person name="Markowitz V."/>
            <person name="Hugenholtz P."/>
            <person name="Kyrpides N.C."/>
            <person name="Klenk H.P."/>
            <person name="Lapidus A."/>
        </authorList>
    </citation>
    <scope>NUCLEOTIDE SEQUENCE [LARGE SCALE GENOMIC DNA]</scope>
    <source>
        <strain evidence="12">DSM 11204 / 1A</strain>
    </source>
</reference>
<dbReference type="InParanoid" id="G0EHL8"/>
<comment type="subcellular location">
    <subcellularLocation>
        <location evidence="1 9">Cytoplasm</location>
    </subcellularLocation>
</comment>
<keyword evidence="5 9" id="KW-0285">Flavoprotein</keyword>
<comment type="pathway">
    <text evidence="2 9">Pyrimidine metabolism; UMP biosynthesis via de novo pathway.</text>
</comment>
<feature type="binding site" evidence="9">
    <location>
        <position position="23"/>
    </location>
    <ligand>
        <name>FMN</name>
        <dbReference type="ChEBI" id="CHEBI:58210"/>
    </ligand>
</feature>
<feature type="binding site" evidence="9">
    <location>
        <begin position="71"/>
        <end position="75"/>
    </location>
    <ligand>
        <name>substrate</name>
    </ligand>
</feature>
<comment type="catalytic activity">
    <reaction evidence="9">
        <text>(S)-dihydroorotate + A = orotate + AH2</text>
        <dbReference type="Rhea" id="RHEA:18073"/>
        <dbReference type="ChEBI" id="CHEBI:13193"/>
        <dbReference type="ChEBI" id="CHEBI:17499"/>
        <dbReference type="ChEBI" id="CHEBI:30839"/>
        <dbReference type="ChEBI" id="CHEBI:30864"/>
    </reaction>
</comment>
<evidence type="ECO:0000313" key="11">
    <source>
        <dbReference type="EMBL" id="AEM39371.1"/>
    </source>
</evidence>
<dbReference type="AlphaFoldDB" id="G0EHL8"/>
<feature type="active site" description="Nucleophile" evidence="9">
    <location>
        <position position="130"/>
    </location>
</feature>
<evidence type="ECO:0000256" key="2">
    <source>
        <dbReference type="ARBA" id="ARBA00004725"/>
    </source>
</evidence>
<dbReference type="InterPro" id="IPR050074">
    <property type="entry name" value="DHO_dehydrogenase"/>
</dbReference>
<dbReference type="FunCoup" id="G0EHL8">
    <property type="interactions" value="76"/>
</dbReference>
<feature type="binding site" evidence="9">
    <location>
        <position position="191"/>
    </location>
    <ligand>
        <name>FMN</name>
        <dbReference type="ChEBI" id="CHEBI:58210"/>
    </ligand>
</feature>
<evidence type="ECO:0000256" key="6">
    <source>
        <dbReference type="ARBA" id="ARBA00022643"/>
    </source>
</evidence>
<dbReference type="EMBL" id="CP002838">
    <property type="protein sequence ID" value="AEM39371.1"/>
    <property type="molecule type" value="Genomic_DNA"/>
</dbReference>
<evidence type="ECO:0000259" key="10">
    <source>
        <dbReference type="Pfam" id="PF01180"/>
    </source>
</evidence>